<feature type="compositionally biased region" description="Pro residues" evidence="1">
    <location>
        <begin position="8"/>
        <end position="25"/>
    </location>
</feature>
<accession>A0AAV0IY56</accession>
<gene>
    <name evidence="2" type="ORF">LITE_LOCUS11595</name>
</gene>
<evidence type="ECO:0000313" key="2">
    <source>
        <dbReference type="EMBL" id="CAI0402447.1"/>
    </source>
</evidence>
<keyword evidence="3" id="KW-1185">Reference proteome</keyword>
<feature type="compositionally biased region" description="Low complexity" evidence="1">
    <location>
        <begin position="44"/>
        <end position="61"/>
    </location>
</feature>
<evidence type="ECO:0000256" key="1">
    <source>
        <dbReference type="SAM" id="MobiDB-lite"/>
    </source>
</evidence>
<sequence>HHHLPLTPSLPPQSPTPNKPPPPLPHHSSPSSTLLPPQPPPPSYSTKSPSLPTRLRSSPSSDKFLLVSAGDSLPSPSGHPPPPAPSSSTPPHNQLLLLPQALRLPPST</sequence>
<reference evidence="2" key="1">
    <citation type="submission" date="2022-08" db="EMBL/GenBank/DDBJ databases">
        <authorList>
            <person name="Gutierrez-Valencia J."/>
        </authorList>
    </citation>
    <scope>NUCLEOTIDE SEQUENCE</scope>
</reference>
<protein>
    <submittedName>
        <fullName evidence="2">Uncharacterized protein</fullName>
    </submittedName>
</protein>
<feature type="compositionally biased region" description="Low complexity" evidence="1">
    <location>
        <begin position="86"/>
        <end position="108"/>
    </location>
</feature>
<comment type="caution">
    <text evidence="2">The sequence shown here is derived from an EMBL/GenBank/DDBJ whole genome shotgun (WGS) entry which is preliminary data.</text>
</comment>
<evidence type="ECO:0000313" key="3">
    <source>
        <dbReference type="Proteomes" id="UP001154282"/>
    </source>
</evidence>
<dbReference type="Proteomes" id="UP001154282">
    <property type="component" value="Unassembled WGS sequence"/>
</dbReference>
<dbReference type="EMBL" id="CAMGYJ010000004">
    <property type="protein sequence ID" value="CAI0402447.1"/>
    <property type="molecule type" value="Genomic_DNA"/>
</dbReference>
<feature type="compositionally biased region" description="Low complexity" evidence="1">
    <location>
        <begin position="26"/>
        <end position="35"/>
    </location>
</feature>
<dbReference type="AlphaFoldDB" id="A0AAV0IY56"/>
<feature type="non-terminal residue" evidence="2">
    <location>
        <position position="1"/>
    </location>
</feature>
<feature type="region of interest" description="Disordered" evidence="1">
    <location>
        <begin position="1"/>
        <end position="108"/>
    </location>
</feature>
<name>A0AAV0IY56_9ROSI</name>
<proteinExistence type="predicted"/>
<organism evidence="2 3">
    <name type="scientific">Linum tenue</name>
    <dbReference type="NCBI Taxonomy" id="586396"/>
    <lineage>
        <taxon>Eukaryota</taxon>
        <taxon>Viridiplantae</taxon>
        <taxon>Streptophyta</taxon>
        <taxon>Embryophyta</taxon>
        <taxon>Tracheophyta</taxon>
        <taxon>Spermatophyta</taxon>
        <taxon>Magnoliopsida</taxon>
        <taxon>eudicotyledons</taxon>
        <taxon>Gunneridae</taxon>
        <taxon>Pentapetalae</taxon>
        <taxon>rosids</taxon>
        <taxon>fabids</taxon>
        <taxon>Malpighiales</taxon>
        <taxon>Linaceae</taxon>
        <taxon>Linum</taxon>
    </lineage>
</organism>